<feature type="non-terminal residue" evidence="1">
    <location>
        <position position="191"/>
    </location>
</feature>
<name>X0X9H0_9ZZZZ</name>
<sequence>MKNPYIVDRPLSDRELFFGRAEHFDQLSTFLDAGHRLLFLYGERYTGKTSFVNQLPLRLSARYRVRRIDIGHLADPRTDPLWMIMVGMALALEKEPPDKRAQAAKPYTYFAGYLEALVSGAEGMVYLVCLDGLPVAAFSSQRRWREAIDALRRALGETSGLAILLVVDGLPGAIHLEDDFADLPKIVLGPL</sequence>
<protein>
    <recommendedName>
        <fullName evidence="2">Orc1-like AAA ATPase domain-containing protein</fullName>
    </recommendedName>
</protein>
<organism evidence="1">
    <name type="scientific">marine sediment metagenome</name>
    <dbReference type="NCBI Taxonomy" id="412755"/>
    <lineage>
        <taxon>unclassified sequences</taxon>
        <taxon>metagenomes</taxon>
        <taxon>ecological metagenomes</taxon>
    </lineage>
</organism>
<dbReference type="Gene3D" id="3.40.50.300">
    <property type="entry name" value="P-loop containing nucleotide triphosphate hydrolases"/>
    <property type="match status" value="1"/>
</dbReference>
<dbReference type="AlphaFoldDB" id="X0X9H0"/>
<proteinExistence type="predicted"/>
<gene>
    <name evidence="1" type="ORF">S01H1_47445</name>
</gene>
<dbReference type="SUPFAM" id="SSF52540">
    <property type="entry name" value="P-loop containing nucleoside triphosphate hydrolases"/>
    <property type="match status" value="1"/>
</dbReference>
<dbReference type="InterPro" id="IPR027417">
    <property type="entry name" value="P-loop_NTPase"/>
</dbReference>
<comment type="caution">
    <text evidence="1">The sequence shown here is derived from an EMBL/GenBank/DDBJ whole genome shotgun (WGS) entry which is preliminary data.</text>
</comment>
<reference evidence="1" key="1">
    <citation type="journal article" date="2014" name="Front. Microbiol.">
        <title>High frequency of phylogenetically diverse reductive dehalogenase-homologous genes in deep subseafloor sedimentary metagenomes.</title>
        <authorList>
            <person name="Kawai M."/>
            <person name="Futagami T."/>
            <person name="Toyoda A."/>
            <person name="Takaki Y."/>
            <person name="Nishi S."/>
            <person name="Hori S."/>
            <person name="Arai W."/>
            <person name="Tsubouchi T."/>
            <person name="Morono Y."/>
            <person name="Uchiyama I."/>
            <person name="Ito T."/>
            <person name="Fujiyama A."/>
            <person name="Inagaki F."/>
            <person name="Takami H."/>
        </authorList>
    </citation>
    <scope>NUCLEOTIDE SEQUENCE</scope>
    <source>
        <strain evidence="1">Expedition CK06-06</strain>
    </source>
</reference>
<evidence type="ECO:0000313" key="1">
    <source>
        <dbReference type="EMBL" id="GAG21591.1"/>
    </source>
</evidence>
<dbReference type="EMBL" id="BARS01030418">
    <property type="protein sequence ID" value="GAG21591.1"/>
    <property type="molecule type" value="Genomic_DNA"/>
</dbReference>
<accession>X0X9H0</accession>
<evidence type="ECO:0008006" key="2">
    <source>
        <dbReference type="Google" id="ProtNLM"/>
    </source>
</evidence>